<dbReference type="AlphaFoldDB" id="A0A0D2DML3"/>
<accession>A0A0D2DML3</accession>
<reference evidence="3 4" key="1">
    <citation type="submission" date="2015-01" db="EMBL/GenBank/DDBJ databases">
        <title>The Genome Sequence of Exophiala oligosperma CBS72588.</title>
        <authorList>
            <consortium name="The Broad Institute Genomics Platform"/>
            <person name="Cuomo C."/>
            <person name="de Hoog S."/>
            <person name="Gorbushina A."/>
            <person name="Stielow B."/>
            <person name="Teixiera M."/>
            <person name="Abouelleil A."/>
            <person name="Chapman S.B."/>
            <person name="Priest M."/>
            <person name="Young S.K."/>
            <person name="Wortman J."/>
            <person name="Nusbaum C."/>
            <person name="Birren B."/>
        </authorList>
    </citation>
    <scope>NUCLEOTIDE SEQUENCE [LARGE SCALE GENOMIC DNA]</scope>
    <source>
        <strain evidence="3 4">CBS 72588</strain>
    </source>
</reference>
<dbReference type="Proteomes" id="UP000053342">
    <property type="component" value="Unassembled WGS sequence"/>
</dbReference>
<evidence type="ECO:0000256" key="1">
    <source>
        <dbReference type="SAM" id="MobiDB-lite"/>
    </source>
</evidence>
<feature type="compositionally biased region" description="Low complexity" evidence="1">
    <location>
        <begin position="178"/>
        <end position="203"/>
    </location>
</feature>
<evidence type="ECO:0000313" key="3">
    <source>
        <dbReference type="EMBL" id="KIW36949.1"/>
    </source>
</evidence>
<evidence type="ECO:0000313" key="4">
    <source>
        <dbReference type="Proteomes" id="UP000053342"/>
    </source>
</evidence>
<dbReference type="EMBL" id="KN847347">
    <property type="protein sequence ID" value="KIW36949.1"/>
    <property type="molecule type" value="Genomic_DNA"/>
</dbReference>
<protein>
    <submittedName>
        <fullName evidence="3">Uncharacterized protein</fullName>
    </submittedName>
</protein>
<sequence length="353" mass="36776">MAGFDPDISNGTCYYISGSEAPSSFLPCGNAAISHKSCCESSDMCLSSHACYNSQYGVTYLAGCTDPDYEDETCPGKGDFSNQTWAGLVYCNGTSDQWVACEDSGSTVTTPSPCACPSAMESRTVAFTDASVLNNIMALPASLEMSVTWKDVAAYASEHALTSITSSSAGSTNLLPPASASASNTGQSSSAISSSTATSTNSSGVVLFPTNTPKVTKTGLDKGAKIGIAFGSAAGAIFLLFLLRWVVVRSKKRRQEKKEGEPSTPPVTDSERPQSGSPTDLDMRSPAWSGHKSELAADEMTTSTTSPAPLYWTRPQSAEVQGSPAPSSFTAKPTGDGGFTVPGRKGTYYEMDG</sequence>
<evidence type="ECO:0000256" key="2">
    <source>
        <dbReference type="SAM" id="Phobius"/>
    </source>
</evidence>
<dbReference type="GeneID" id="27362924"/>
<feature type="transmembrane region" description="Helical" evidence="2">
    <location>
        <begin position="226"/>
        <end position="247"/>
    </location>
</feature>
<feature type="region of interest" description="Disordered" evidence="1">
    <location>
        <begin position="177"/>
        <end position="214"/>
    </location>
</feature>
<keyword evidence="2" id="KW-0472">Membrane</keyword>
<dbReference type="VEuPathDB" id="FungiDB:PV06_10850"/>
<keyword evidence="2" id="KW-0812">Transmembrane</keyword>
<dbReference type="RefSeq" id="XP_016257165.1">
    <property type="nucleotide sequence ID" value="XM_016412440.1"/>
</dbReference>
<gene>
    <name evidence="3" type="ORF">PV06_10850</name>
</gene>
<proteinExistence type="predicted"/>
<keyword evidence="4" id="KW-1185">Reference proteome</keyword>
<organism evidence="3 4">
    <name type="scientific">Exophiala oligosperma</name>
    <dbReference type="NCBI Taxonomy" id="215243"/>
    <lineage>
        <taxon>Eukaryota</taxon>
        <taxon>Fungi</taxon>
        <taxon>Dikarya</taxon>
        <taxon>Ascomycota</taxon>
        <taxon>Pezizomycotina</taxon>
        <taxon>Eurotiomycetes</taxon>
        <taxon>Chaetothyriomycetidae</taxon>
        <taxon>Chaetothyriales</taxon>
        <taxon>Herpotrichiellaceae</taxon>
        <taxon>Exophiala</taxon>
    </lineage>
</organism>
<dbReference type="HOGENOM" id="CLU_053545_1_0_1"/>
<feature type="compositionally biased region" description="Polar residues" evidence="1">
    <location>
        <begin position="314"/>
        <end position="331"/>
    </location>
</feature>
<keyword evidence="2" id="KW-1133">Transmembrane helix</keyword>
<dbReference type="OrthoDB" id="4148662at2759"/>
<dbReference type="STRING" id="215243.A0A0D2DML3"/>
<feature type="region of interest" description="Disordered" evidence="1">
    <location>
        <begin position="251"/>
        <end position="353"/>
    </location>
</feature>
<name>A0A0D2DML3_9EURO</name>